<dbReference type="InParanoid" id="A0A0N7KD68"/>
<evidence type="ECO:0000313" key="1">
    <source>
        <dbReference type="EMBL" id="BAS72777.1"/>
    </source>
</evidence>
<dbReference type="AlphaFoldDB" id="A0A0N7KD68"/>
<dbReference type="Gramene" id="Os01t0569800-01">
    <property type="protein sequence ID" value="Os01t0569800-01"/>
    <property type="gene ID" value="Os01g0569800"/>
</dbReference>
<sequence>YELLHHKPAGIVLNHRTKRSGIHPKAEIGKAAEFKQRHAIATGNDRTKTYWAPSSSSPSW</sequence>
<reference evidence="1 2" key="3">
    <citation type="journal article" date="2013" name="Rice">
        <title>Improvement of the Oryza sativa Nipponbare reference genome using next generation sequence and optical map data.</title>
        <authorList>
            <person name="Kawahara Y."/>
            <person name="de la Bastide M."/>
            <person name="Hamilton J.P."/>
            <person name="Kanamori H."/>
            <person name="McCombie W.R."/>
            <person name="Ouyang S."/>
            <person name="Schwartz D.C."/>
            <person name="Tanaka T."/>
            <person name="Wu J."/>
            <person name="Zhou S."/>
            <person name="Childs K.L."/>
            <person name="Davidson R.M."/>
            <person name="Lin H."/>
            <person name="Quesada-Ocampo L."/>
            <person name="Vaillancourt B."/>
            <person name="Sakai H."/>
            <person name="Lee S.S."/>
            <person name="Kim J."/>
            <person name="Numa H."/>
            <person name="Itoh T."/>
            <person name="Buell C.R."/>
            <person name="Matsumoto T."/>
        </authorList>
    </citation>
    <scope>NUCLEOTIDE SEQUENCE [LARGE SCALE GENOMIC DNA]</scope>
    <source>
        <strain evidence="2">cv. Nipponbare</strain>
    </source>
</reference>
<accession>A0A0N7KD68</accession>
<organism evidence="1 2">
    <name type="scientific">Oryza sativa subsp. japonica</name>
    <name type="common">Rice</name>
    <dbReference type="NCBI Taxonomy" id="39947"/>
    <lineage>
        <taxon>Eukaryota</taxon>
        <taxon>Viridiplantae</taxon>
        <taxon>Streptophyta</taxon>
        <taxon>Embryophyta</taxon>
        <taxon>Tracheophyta</taxon>
        <taxon>Spermatophyta</taxon>
        <taxon>Magnoliopsida</taxon>
        <taxon>Liliopsida</taxon>
        <taxon>Poales</taxon>
        <taxon>Poaceae</taxon>
        <taxon>BOP clade</taxon>
        <taxon>Oryzoideae</taxon>
        <taxon>Oryzeae</taxon>
        <taxon>Oryzinae</taxon>
        <taxon>Oryza</taxon>
        <taxon>Oryza sativa</taxon>
    </lineage>
</organism>
<keyword evidence="2" id="KW-1185">Reference proteome</keyword>
<gene>
    <name evidence="1" type="ordered locus">Os01g0569800</name>
    <name evidence="1" type="ORF">OSNPB_010569800</name>
</gene>
<protein>
    <submittedName>
        <fullName evidence="1">Os01g0569800 protein</fullName>
    </submittedName>
</protein>
<reference evidence="1 2" key="2">
    <citation type="journal article" date="2013" name="Plant Cell Physiol.">
        <title>Rice Annotation Project Database (RAP-DB): an integrative and interactive database for rice genomics.</title>
        <authorList>
            <person name="Sakai H."/>
            <person name="Lee S.S."/>
            <person name="Tanaka T."/>
            <person name="Numa H."/>
            <person name="Kim J."/>
            <person name="Kawahara Y."/>
            <person name="Wakimoto H."/>
            <person name="Yang C.C."/>
            <person name="Iwamoto M."/>
            <person name="Abe T."/>
            <person name="Yamada Y."/>
            <person name="Muto A."/>
            <person name="Inokuchi H."/>
            <person name="Ikemura T."/>
            <person name="Matsumoto T."/>
            <person name="Sasaki T."/>
            <person name="Itoh T."/>
        </authorList>
    </citation>
    <scope>NUCLEOTIDE SEQUENCE [LARGE SCALE GENOMIC DNA]</scope>
    <source>
        <strain evidence="2">cv. Nipponbare</strain>
    </source>
</reference>
<dbReference type="PaxDb" id="39947-A0A0N7KD68"/>
<proteinExistence type="predicted"/>
<feature type="non-terminal residue" evidence="1">
    <location>
        <position position="1"/>
    </location>
</feature>
<name>A0A0N7KD68_ORYSJ</name>
<evidence type="ECO:0000313" key="2">
    <source>
        <dbReference type="Proteomes" id="UP000059680"/>
    </source>
</evidence>
<reference evidence="2" key="1">
    <citation type="journal article" date="2005" name="Nature">
        <title>The map-based sequence of the rice genome.</title>
        <authorList>
            <consortium name="International rice genome sequencing project (IRGSP)"/>
            <person name="Matsumoto T."/>
            <person name="Wu J."/>
            <person name="Kanamori H."/>
            <person name="Katayose Y."/>
            <person name="Fujisawa M."/>
            <person name="Namiki N."/>
            <person name="Mizuno H."/>
            <person name="Yamamoto K."/>
            <person name="Antonio B.A."/>
            <person name="Baba T."/>
            <person name="Sakata K."/>
            <person name="Nagamura Y."/>
            <person name="Aoki H."/>
            <person name="Arikawa K."/>
            <person name="Arita K."/>
            <person name="Bito T."/>
            <person name="Chiden Y."/>
            <person name="Fujitsuka N."/>
            <person name="Fukunaka R."/>
            <person name="Hamada M."/>
            <person name="Harada C."/>
            <person name="Hayashi A."/>
            <person name="Hijishita S."/>
            <person name="Honda M."/>
            <person name="Hosokawa S."/>
            <person name="Ichikawa Y."/>
            <person name="Idonuma A."/>
            <person name="Iijima M."/>
            <person name="Ikeda M."/>
            <person name="Ikeno M."/>
            <person name="Ito K."/>
            <person name="Ito S."/>
            <person name="Ito T."/>
            <person name="Ito Y."/>
            <person name="Ito Y."/>
            <person name="Iwabuchi A."/>
            <person name="Kamiya K."/>
            <person name="Karasawa W."/>
            <person name="Kurita K."/>
            <person name="Katagiri S."/>
            <person name="Kikuta A."/>
            <person name="Kobayashi H."/>
            <person name="Kobayashi N."/>
            <person name="Machita K."/>
            <person name="Maehara T."/>
            <person name="Masukawa M."/>
            <person name="Mizubayashi T."/>
            <person name="Mukai Y."/>
            <person name="Nagasaki H."/>
            <person name="Nagata Y."/>
            <person name="Naito S."/>
            <person name="Nakashima M."/>
            <person name="Nakama Y."/>
            <person name="Nakamichi Y."/>
            <person name="Nakamura M."/>
            <person name="Meguro A."/>
            <person name="Negishi M."/>
            <person name="Ohta I."/>
            <person name="Ohta T."/>
            <person name="Okamoto M."/>
            <person name="Ono N."/>
            <person name="Saji S."/>
            <person name="Sakaguchi M."/>
            <person name="Sakai K."/>
            <person name="Shibata M."/>
            <person name="Shimokawa T."/>
            <person name="Song J."/>
            <person name="Takazaki Y."/>
            <person name="Terasawa K."/>
            <person name="Tsugane M."/>
            <person name="Tsuji K."/>
            <person name="Ueda S."/>
            <person name="Waki K."/>
            <person name="Yamagata H."/>
            <person name="Yamamoto M."/>
            <person name="Yamamoto S."/>
            <person name="Yamane H."/>
            <person name="Yoshiki S."/>
            <person name="Yoshihara R."/>
            <person name="Yukawa K."/>
            <person name="Zhong H."/>
            <person name="Yano M."/>
            <person name="Yuan Q."/>
            <person name="Ouyang S."/>
            <person name="Liu J."/>
            <person name="Jones K.M."/>
            <person name="Gansberger K."/>
            <person name="Moffat K."/>
            <person name="Hill J."/>
            <person name="Bera J."/>
            <person name="Fadrosh D."/>
            <person name="Jin S."/>
            <person name="Johri S."/>
            <person name="Kim M."/>
            <person name="Overton L."/>
            <person name="Reardon M."/>
            <person name="Tsitrin T."/>
            <person name="Vuong H."/>
            <person name="Weaver B."/>
            <person name="Ciecko A."/>
            <person name="Tallon L."/>
            <person name="Jackson J."/>
            <person name="Pai G."/>
            <person name="Aken S.V."/>
            <person name="Utterback T."/>
            <person name="Reidmuller S."/>
            <person name="Feldblyum T."/>
            <person name="Hsiao J."/>
            <person name="Zismann V."/>
            <person name="Iobst S."/>
            <person name="de Vazeille A.R."/>
            <person name="Buell C.R."/>
            <person name="Ying K."/>
            <person name="Li Y."/>
            <person name="Lu T."/>
            <person name="Huang Y."/>
            <person name="Zhao Q."/>
            <person name="Feng Q."/>
            <person name="Zhang L."/>
            <person name="Zhu J."/>
            <person name="Weng Q."/>
            <person name="Mu J."/>
            <person name="Lu Y."/>
            <person name="Fan D."/>
            <person name="Liu Y."/>
            <person name="Guan J."/>
            <person name="Zhang Y."/>
            <person name="Yu S."/>
            <person name="Liu X."/>
            <person name="Zhang Y."/>
            <person name="Hong G."/>
            <person name="Han B."/>
            <person name="Choisne N."/>
            <person name="Demange N."/>
            <person name="Orjeda G."/>
            <person name="Samain S."/>
            <person name="Cattolico L."/>
            <person name="Pelletier E."/>
            <person name="Couloux A."/>
            <person name="Segurens B."/>
            <person name="Wincker P."/>
            <person name="D'Hont A."/>
            <person name="Scarpelli C."/>
            <person name="Weissenbach J."/>
            <person name="Salanoubat M."/>
            <person name="Quetier F."/>
            <person name="Yu Y."/>
            <person name="Kim H.R."/>
            <person name="Rambo T."/>
            <person name="Currie J."/>
            <person name="Collura K."/>
            <person name="Luo M."/>
            <person name="Yang T."/>
            <person name="Ammiraju J.S.S."/>
            <person name="Engler F."/>
            <person name="Soderlund C."/>
            <person name="Wing R.A."/>
            <person name="Palmer L.E."/>
            <person name="de la Bastide M."/>
            <person name="Spiegel L."/>
            <person name="Nascimento L."/>
            <person name="Zutavern T."/>
            <person name="O'Shaughnessy A."/>
            <person name="Dike S."/>
            <person name="Dedhia N."/>
            <person name="Preston R."/>
            <person name="Balija V."/>
            <person name="McCombie W.R."/>
            <person name="Chow T."/>
            <person name="Chen H."/>
            <person name="Chung M."/>
            <person name="Chen C."/>
            <person name="Shaw J."/>
            <person name="Wu H."/>
            <person name="Hsiao K."/>
            <person name="Chao Y."/>
            <person name="Chu M."/>
            <person name="Cheng C."/>
            <person name="Hour A."/>
            <person name="Lee P."/>
            <person name="Lin S."/>
            <person name="Lin Y."/>
            <person name="Liou J."/>
            <person name="Liu S."/>
            <person name="Hsing Y."/>
            <person name="Raghuvanshi S."/>
            <person name="Mohanty A."/>
            <person name="Bharti A.K."/>
            <person name="Gaur A."/>
            <person name="Gupta V."/>
            <person name="Kumar D."/>
            <person name="Ravi V."/>
            <person name="Vij S."/>
            <person name="Kapur A."/>
            <person name="Khurana P."/>
            <person name="Khurana P."/>
            <person name="Khurana J.P."/>
            <person name="Tyagi A.K."/>
            <person name="Gaikwad K."/>
            <person name="Singh A."/>
            <person name="Dalal V."/>
            <person name="Srivastava S."/>
            <person name="Dixit A."/>
            <person name="Pal A.K."/>
            <person name="Ghazi I.A."/>
            <person name="Yadav M."/>
            <person name="Pandit A."/>
            <person name="Bhargava A."/>
            <person name="Sureshbabu K."/>
            <person name="Batra K."/>
            <person name="Sharma T.R."/>
            <person name="Mohapatra T."/>
            <person name="Singh N.K."/>
            <person name="Messing J."/>
            <person name="Nelson A.B."/>
            <person name="Fuks G."/>
            <person name="Kavchok S."/>
            <person name="Keizer G."/>
            <person name="Linton E."/>
            <person name="Llaca V."/>
            <person name="Song R."/>
            <person name="Tanyolac B."/>
            <person name="Young S."/>
            <person name="Ho-Il K."/>
            <person name="Hahn J.H."/>
            <person name="Sangsakoo G."/>
            <person name="Vanavichit A."/>
            <person name="de Mattos Luiz.A.T."/>
            <person name="Zimmer P.D."/>
            <person name="Malone G."/>
            <person name="Dellagostin O."/>
            <person name="de Oliveira A.C."/>
            <person name="Bevan M."/>
            <person name="Bancroft I."/>
            <person name="Minx P."/>
            <person name="Cordum H."/>
            <person name="Wilson R."/>
            <person name="Cheng Z."/>
            <person name="Jin W."/>
            <person name="Jiang J."/>
            <person name="Leong S.A."/>
            <person name="Iwama H."/>
            <person name="Gojobori T."/>
            <person name="Itoh T."/>
            <person name="Niimura Y."/>
            <person name="Fujii Y."/>
            <person name="Habara T."/>
            <person name="Sakai H."/>
            <person name="Sato Y."/>
            <person name="Wilson G."/>
            <person name="Kumar K."/>
            <person name="McCouch S."/>
            <person name="Juretic N."/>
            <person name="Hoen D."/>
            <person name="Wright S."/>
            <person name="Bruskiewich R."/>
            <person name="Bureau T."/>
            <person name="Miyao A."/>
            <person name="Hirochika H."/>
            <person name="Nishikawa T."/>
            <person name="Kadowaki K."/>
            <person name="Sugiura M."/>
            <person name="Burr B."/>
            <person name="Sasaki T."/>
        </authorList>
    </citation>
    <scope>NUCLEOTIDE SEQUENCE [LARGE SCALE GENOMIC DNA]</scope>
    <source>
        <strain evidence="2">cv. Nipponbare</strain>
    </source>
</reference>
<dbReference type="Proteomes" id="UP000059680">
    <property type="component" value="Chromosome 1"/>
</dbReference>
<dbReference type="EMBL" id="AP014957">
    <property type="protein sequence ID" value="BAS72777.1"/>
    <property type="molecule type" value="Genomic_DNA"/>
</dbReference>